<dbReference type="AlphaFoldDB" id="A0A7W7K989"/>
<dbReference type="EMBL" id="JACHLR010000006">
    <property type="protein sequence ID" value="MBB4858584.1"/>
    <property type="molecule type" value="Genomic_DNA"/>
</dbReference>
<comment type="caution">
    <text evidence="2">The sequence shown here is derived from an EMBL/GenBank/DDBJ whole genome shotgun (WGS) entry which is preliminary data.</text>
</comment>
<feature type="compositionally biased region" description="Low complexity" evidence="1">
    <location>
        <begin position="37"/>
        <end position="57"/>
    </location>
</feature>
<dbReference type="Proteomes" id="UP000555448">
    <property type="component" value="Unassembled WGS sequence"/>
</dbReference>
<evidence type="ECO:0000313" key="2">
    <source>
        <dbReference type="EMBL" id="MBB4858584.1"/>
    </source>
</evidence>
<evidence type="ECO:0000256" key="1">
    <source>
        <dbReference type="SAM" id="MobiDB-lite"/>
    </source>
</evidence>
<name>A0A7W7K989_9SPHN</name>
<gene>
    <name evidence="2" type="ORF">HNO88_001907</name>
</gene>
<evidence type="ECO:0000313" key="3">
    <source>
        <dbReference type="Proteomes" id="UP000555448"/>
    </source>
</evidence>
<reference evidence="2 3" key="1">
    <citation type="submission" date="2020-08" db="EMBL/GenBank/DDBJ databases">
        <title>Functional genomics of gut bacteria from endangered species of beetles.</title>
        <authorList>
            <person name="Carlos-Shanley C."/>
        </authorList>
    </citation>
    <scope>NUCLEOTIDE SEQUENCE [LARGE SCALE GENOMIC DNA]</scope>
    <source>
        <strain evidence="2 3">S00245</strain>
    </source>
</reference>
<accession>A0A7W7K989</accession>
<feature type="region of interest" description="Disordered" evidence="1">
    <location>
        <begin position="31"/>
        <end position="57"/>
    </location>
</feature>
<keyword evidence="3" id="KW-1185">Reference proteome</keyword>
<protein>
    <submittedName>
        <fullName evidence="2">Uncharacterized protein</fullName>
    </submittedName>
</protein>
<dbReference type="RefSeq" id="WP_246381428.1">
    <property type="nucleotide sequence ID" value="NZ_JACHLR010000006.1"/>
</dbReference>
<proteinExistence type="predicted"/>
<organism evidence="2 3">
    <name type="scientific">Novosphingobium chloroacetimidivorans</name>
    <dbReference type="NCBI Taxonomy" id="1428314"/>
    <lineage>
        <taxon>Bacteria</taxon>
        <taxon>Pseudomonadati</taxon>
        <taxon>Pseudomonadota</taxon>
        <taxon>Alphaproteobacteria</taxon>
        <taxon>Sphingomonadales</taxon>
        <taxon>Sphingomonadaceae</taxon>
        <taxon>Novosphingobium</taxon>
    </lineage>
</organism>
<sequence length="57" mass="5941">MNPIESARQAAQGLVQAAVEKAIQLAPDSWVPGAWNARSDGSSMGMSASRSHASMAR</sequence>